<accession>A0A9E5MI26</accession>
<protein>
    <recommendedName>
        <fullName evidence="3">DUF1871 family protein</fullName>
    </recommendedName>
</protein>
<organism evidence="1 2">
    <name type="scientific">Pseudomaricurvus hydrocarbonicus</name>
    <dbReference type="NCBI Taxonomy" id="1470433"/>
    <lineage>
        <taxon>Bacteria</taxon>
        <taxon>Pseudomonadati</taxon>
        <taxon>Pseudomonadota</taxon>
        <taxon>Gammaproteobacteria</taxon>
        <taxon>Cellvibrionales</taxon>
        <taxon>Cellvibrionaceae</taxon>
        <taxon>Pseudomaricurvus</taxon>
    </lineage>
</organism>
<dbReference type="Gene3D" id="1.10.340.20">
    <property type="entry name" value="Apc36109-like domain"/>
    <property type="match status" value="1"/>
</dbReference>
<comment type="caution">
    <text evidence="1">The sequence shown here is derived from an EMBL/GenBank/DDBJ whole genome shotgun (WGS) entry which is preliminary data.</text>
</comment>
<reference evidence="1" key="1">
    <citation type="submission" date="2020-03" db="EMBL/GenBank/DDBJ databases">
        <authorList>
            <person name="Guo F."/>
        </authorList>
    </citation>
    <scope>NUCLEOTIDE SEQUENCE</scope>
    <source>
        <strain evidence="1">JCM 30134</strain>
    </source>
</reference>
<proteinExistence type="predicted"/>
<name>A0A9E5MI26_9GAMM</name>
<dbReference type="Proteomes" id="UP000787472">
    <property type="component" value="Unassembled WGS sequence"/>
</dbReference>
<dbReference type="EMBL" id="JAAONZ010000011">
    <property type="protein sequence ID" value="NHO66756.1"/>
    <property type="molecule type" value="Genomic_DNA"/>
</dbReference>
<dbReference type="AlphaFoldDB" id="A0A9E5MI26"/>
<dbReference type="InterPro" id="IPR023162">
    <property type="entry name" value="Apc36109-like_dom_sf"/>
</dbReference>
<evidence type="ECO:0000313" key="1">
    <source>
        <dbReference type="EMBL" id="NHO66756.1"/>
    </source>
</evidence>
<dbReference type="RefSeq" id="WP_167188133.1">
    <property type="nucleotide sequence ID" value="NZ_JAAONZ010000011.1"/>
</dbReference>
<keyword evidence="2" id="KW-1185">Reference proteome</keyword>
<evidence type="ECO:0008006" key="3">
    <source>
        <dbReference type="Google" id="ProtNLM"/>
    </source>
</evidence>
<sequence>MKEELVSSIAGILREWNPLGEAAESTLELEGYKYEAMDILAVLNITKVPVSKAVYNVLTQAFGITLNEAEIEYYSAKIEKLLRTK</sequence>
<gene>
    <name evidence="1" type="ORF">G8770_14495</name>
</gene>
<evidence type="ECO:0000313" key="2">
    <source>
        <dbReference type="Proteomes" id="UP000787472"/>
    </source>
</evidence>